<accession>A0A3B8DIL0</accession>
<evidence type="ECO:0000313" key="2">
    <source>
        <dbReference type="Proteomes" id="UP000278462"/>
    </source>
</evidence>
<dbReference type="Proteomes" id="UP000278462">
    <property type="component" value="Segment"/>
</dbReference>
<proteinExistence type="predicted"/>
<organism evidence="1 2">
    <name type="scientific">Citrobacter phage Maroon</name>
    <dbReference type="NCBI Taxonomy" id="2315469"/>
    <lineage>
        <taxon>Viruses</taxon>
        <taxon>Duplodnaviria</taxon>
        <taxon>Heunggongvirae</taxon>
        <taxon>Uroviricota</taxon>
        <taxon>Caudoviricetes</taxon>
        <taxon>Pantevenvirales</taxon>
        <taxon>Straboviridae</taxon>
        <taxon>Pseudotevenvirus</taxon>
        <taxon>Pseudotevenvirus margaery</taxon>
    </lineage>
</organism>
<protein>
    <submittedName>
        <fullName evidence="1">Uncharacterized protein</fullName>
    </submittedName>
</protein>
<name>A0A3B8DIL0_9CAUD</name>
<gene>
    <name evidence="1" type="ORF">CPT_Maroon_141</name>
</gene>
<sequence length="58" mass="6693">MIEANKEKLYSKIEKFASARDRFLDGDAKASQEALDWWDDIVSFVDDLVDAGRKEARE</sequence>
<evidence type="ECO:0000313" key="1">
    <source>
        <dbReference type="EMBL" id="AYJ73004.1"/>
    </source>
</evidence>
<dbReference type="EMBL" id="MH823906">
    <property type="protein sequence ID" value="AYJ73004.1"/>
    <property type="molecule type" value="Genomic_DNA"/>
</dbReference>
<reference evidence="2" key="1">
    <citation type="submission" date="2018-08" db="EMBL/GenBank/DDBJ databases">
        <title>Complete Genome of Citrobacter freundii Myophage Maroon.</title>
        <authorList>
            <person name="McDermott J.R."/>
            <person name="Shao Q."/>
            <person name="O'Leary C."/>
            <person name="Liu M."/>
        </authorList>
    </citation>
    <scope>NUCLEOTIDE SEQUENCE [LARGE SCALE GENOMIC DNA]</scope>
</reference>